<organism evidence="2 3">
    <name type="scientific">Mesocestoides corti</name>
    <name type="common">Flatworm</name>
    <dbReference type="NCBI Taxonomy" id="53468"/>
    <lineage>
        <taxon>Eukaryota</taxon>
        <taxon>Metazoa</taxon>
        <taxon>Spiralia</taxon>
        <taxon>Lophotrochozoa</taxon>
        <taxon>Platyhelminthes</taxon>
        <taxon>Cestoda</taxon>
        <taxon>Eucestoda</taxon>
        <taxon>Cyclophyllidea</taxon>
        <taxon>Mesocestoididae</taxon>
        <taxon>Mesocestoides</taxon>
    </lineage>
</organism>
<keyword evidence="1" id="KW-1133">Transmembrane helix</keyword>
<reference evidence="2 3" key="1">
    <citation type="submission" date="2018-10" db="EMBL/GenBank/DDBJ databases">
        <authorList>
            <consortium name="Pathogen Informatics"/>
        </authorList>
    </citation>
    <scope>NUCLEOTIDE SEQUENCE [LARGE SCALE GENOMIC DNA]</scope>
</reference>
<evidence type="ECO:0000256" key="1">
    <source>
        <dbReference type="SAM" id="Phobius"/>
    </source>
</evidence>
<accession>A0A0R3UMG2</accession>
<dbReference type="Gene3D" id="1.25.40.180">
    <property type="match status" value="1"/>
</dbReference>
<keyword evidence="1" id="KW-0812">Transmembrane</keyword>
<dbReference type="OrthoDB" id="1933107at2759"/>
<proteinExistence type="predicted"/>
<dbReference type="STRING" id="53468.A0A0R3UMG2"/>
<keyword evidence="3" id="KW-1185">Reference proteome</keyword>
<dbReference type="AlphaFoldDB" id="A0A0R3UMG2"/>
<gene>
    <name evidence="2" type="ORF">MCOS_LOCUS8936</name>
</gene>
<feature type="transmembrane region" description="Helical" evidence="1">
    <location>
        <begin position="15"/>
        <end position="33"/>
    </location>
</feature>
<protein>
    <submittedName>
        <fullName evidence="2">Uncharacterized protein</fullName>
    </submittedName>
</protein>
<evidence type="ECO:0000313" key="2">
    <source>
        <dbReference type="EMBL" id="VDD82933.1"/>
    </source>
</evidence>
<keyword evidence="1" id="KW-0472">Membrane</keyword>
<name>A0A0R3UMG2_MESCO</name>
<evidence type="ECO:0000313" key="3">
    <source>
        <dbReference type="Proteomes" id="UP000267029"/>
    </source>
</evidence>
<dbReference type="Proteomes" id="UP000267029">
    <property type="component" value="Unassembled WGS sequence"/>
</dbReference>
<sequence>MHEGLNGKDLLYKVFLYYVLATSCISPFVSQVLRGAGAGIAFRPPSQWTIASLRVLRQMHLMRNASVQVKVLILHL</sequence>
<dbReference type="EMBL" id="UXSR01005602">
    <property type="protein sequence ID" value="VDD82933.1"/>
    <property type="molecule type" value="Genomic_DNA"/>
</dbReference>